<comment type="caution">
    <text evidence="3">The sequence shown here is derived from an EMBL/GenBank/DDBJ whole genome shotgun (WGS) entry which is preliminary data.</text>
</comment>
<feature type="chain" id="PRO_5032448461" evidence="2">
    <location>
        <begin position="26"/>
        <end position="87"/>
    </location>
</feature>
<feature type="transmembrane region" description="Helical" evidence="1">
    <location>
        <begin position="54"/>
        <end position="78"/>
    </location>
</feature>
<proteinExistence type="predicted"/>
<keyword evidence="4" id="KW-1185">Reference proteome</keyword>
<feature type="signal peptide" evidence="2">
    <location>
        <begin position="1"/>
        <end position="25"/>
    </location>
</feature>
<reference evidence="3 4" key="1">
    <citation type="submission" date="2021-03" db="EMBL/GenBank/DDBJ databases">
        <title>Leishmania (Mundinia) martiniquensis Genome sequencing and assembly.</title>
        <authorList>
            <person name="Almutairi H."/>
            <person name="Gatherer D."/>
        </authorList>
    </citation>
    <scope>NUCLEOTIDE SEQUENCE [LARGE SCALE GENOMIC DNA]</scope>
    <source>
        <strain evidence="3">LSCM1</strain>
    </source>
</reference>
<keyword evidence="1" id="KW-1133">Transmembrane helix</keyword>
<evidence type="ECO:0000256" key="1">
    <source>
        <dbReference type="SAM" id="Phobius"/>
    </source>
</evidence>
<dbReference type="GeneID" id="92516256"/>
<evidence type="ECO:0000313" key="3">
    <source>
        <dbReference type="EMBL" id="KAG5480609.1"/>
    </source>
</evidence>
<dbReference type="EMBL" id="JAFEUZ010000019">
    <property type="protein sequence ID" value="KAG5480609.1"/>
    <property type="molecule type" value="Genomic_DNA"/>
</dbReference>
<organism evidence="3 4">
    <name type="scientific">Leishmania martiniquensis</name>
    <dbReference type="NCBI Taxonomy" id="1580590"/>
    <lineage>
        <taxon>Eukaryota</taxon>
        <taxon>Discoba</taxon>
        <taxon>Euglenozoa</taxon>
        <taxon>Kinetoplastea</taxon>
        <taxon>Metakinetoplastina</taxon>
        <taxon>Trypanosomatida</taxon>
        <taxon>Trypanosomatidae</taxon>
        <taxon>Leishmaniinae</taxon>
        <taxon>Leishmania</taxon>
    </lineage>
</organism>
<dbReference type="RefSeq" id="XP_067179373.1">
    <property type="nucleotide sequence ID" value="XM_067323744.1"/>
</dbReference>
<name>A0A836GWV3_9TRYP</name>
<keyword evidence="2" id="KW-0732">Signal</keyword>
<dbReference type="Proteomes" id="UP000673552">
    <property type="component" value="Chromosome 19"/>
</dbReference>
<sequence>MSRPRPVSLACVLVAIVAPLICVQAVLVQGSDIATAQAQERAPESEKHTHVLRLALIILPVMFGVWLILCSIFALIFIRVCPNLYTK</sequence>
<evidence type="ECO:0000256" key="2">
    <source>
        <dbReference type="SAM" id="SignalP"/>
    </source>
</evidence>
<accession>A0A836GWV3</accession>
<keyword evidence="1" id="KW-0472">Membrane</keyword>
<dbReference type="KEGG" id="lmat:92516256"/>
<keyword evidence="1" id="KW-0812">Transmembrane</keyword>
<protein>
    <submittedName>
        <fullName evidence="3">Uncharacterized protein</fullName>
    </submittedName>
</protein>
<gene>
    <name evidence="3" type="ORF">LSCM1_06313</name>
</gene>
<dbReference type="AlphaFoldDB" id="A0A836GWV3"/>
<evidence type="ECO:0000313" key="4">
    <source>
        <dbReference type="Proteomes" id="UP000673552"/>
    </source>
</evidence>
<dbReference type="OrthoDB" id="265921at2759"/>